<organism evidence="4 5">
    <name type="scientific">Vibrio echinoideorum</name>
    <dbReference type="NCBI Taxonomy" id="2100116"/>
    <lineage>
        <taxon>Bacteria</taxon>
        <taxon>Pseudomonadati</taxon>
        <taxon>Pseudomonadota</taxon>
        <taxon>Gammaproteobacteria</taxon>
        <taxon>Vibrionales</taxon>
        <taxon>Vibrionaceae</taxon>
        <taxon>Vibrio</taxon>
    </lineage>
</organism>
<accession>A0ABU9G2Y0</accession>
<name>A0ABU9G2Y0_9VIBR</name>
<dbReference type="RefSeq" id="WP_341636219.1">
    <property type="nucleotide sequence ID" value="NZ_JBANDX010000111.1"/>
</dbReference>
<reference evidence="4 5" key="1">
    <citation type="submission" date="2024-02" db="EMBL/GenBank/DDBJ databases">
        <title>Bacteria isolated from the canopy kelp, Nereocystis luetkeana.</title>
        <authorList>
            <person name="Pfister C.A."/>
            <person name="Younker I.T."/>
            <person name="Light S.H."/>
        </authorList>
    </citation>
    <scope>NUCLEOTIDE SEQUENCE [LARGE SCALE GENOMIC DNA]</scope>
    <source>
        <strain evidence="4 5">TI.1.15</strain>
    </source>
</reference>
<comment type="similarity">
    <text evidence="1">Belongs to the heat shock protein 70 family.</text>
</comment>
<evidence type="ECO:0000256" key="1">
    <source>
        <dbReference type="ARBA" id="ARBA00007381"/>
    </source>
</evidence>
<dbReference type="Gene3D" id="3.30.420.40">
    <property type="match status" value="1"/>
</dbReference>
<keyword evidence="2" id="KW-0547">Nucleotide-binding</keyword>
<gene>
    <name evidence="4" type="ORF">V8Z71_23845</name>
</gene>
<proteinExistence type="inferred from homology"/>
<dbReference type="InterPro" id="IPR018181">
    <property type="entry name" value="Heat_shock_70_CS"/>
</dbReference>
<evidence type="ECO:0000256" key="3">
    <source>
        <dbReference type="ARBA" id="ARBA00022840"/>
    </source>
</evidence>
<keyword evidence="5" id="KW-1185">Reference proteome</keyword>
<evidence type="ECO:0000313" key="4">
    <source>
        <dbReference type="EMBL" id="MEL0611337.1"/>
    </source>
</evidence>
<comment type="caution">
    <text evidence="4">The sequence shown here is derived from an EMBL/GenBank/DDBJ whole genome shotgun (WGS) entry which is preliminary data.</text>
</comment>
<evidence type="ECO:0000313" key="5">
    <source>
        <dbReference type="Proteomes" id="UP001377160"/>
    </source>
</evidence>
<dbReference type="EMBL" id="JBANDX010000111">
    <property type="protein sequence ID" value="MEL0611337.1"/>
    <property type="molecule type" value="Genomic_DNA"/>
</dbReference>
<keyword evidence="3" id="KW-0067">ATP-binding</keyword>
<dbReference type="Pfam" id="PF00012">
    <property type="entry name" value="HSP70"/>
    <property type="match status" value="1"/>
</dbReference>
<dbReference type="InterPro" id="IPR013126">
    <property type="entry name" value="Hsp_70_fam"/>
</dbReference>
<protein>
    <submittedName>
        <fullName evidence="4">Hsp70 family protein</fullName>
    </submittedName>
</protein>
<dbReference type="PROSITE" id="PS00297">
    <property type="entry name" value="HSP70_1"/>
    <property type="match status" value="1"/>
</dbReference>
<dbReference type="InterPro" id="IPR043129">
    <property type="entry name" value="ATPase_NBD"/>
</dbReference>
<dbReference type="Proteomes" id="UP001377160">
    <property type="component" value="Unassembled WGS sequence"/>
</dbReference>
<sequence>MSKIIGIDLGTSNSCVCVLDGETPRIIENAEGER</sequence>
<dbReference type="SUPFAM" id="SSF53067">
    <property type="entry name" value="Actin-like ATPase domain"/>
    <property type="match status" value="1"/>
</dbReference>
<feature type="non-terminal residue" evidence="4">
    <location>
        <position position="34"/>
    </location>
</feature>
<evidence type="ECO:0000256" key="2">
    <source>
        <dbReference type="ARBA" id="ARBA00022741"/>
    </source>
</evidence>